<name>A0ABX0J6E3_9BACL</name>
<keyword evidence="1" id="KW-0812">Transmembrane</keyword>
<comment type="caution">
    <text evidence="2">The sequence shown here is derived from an EMBL/GenBank/DDBJ whole genome shotgun (WGS) entry which is preliminary data.</text>
</comment>
<reference evidence="2" key="1">
    <citation type="submission" date="2020-03" db="EMBL/GenBank/DDBJ databases">
        <title>Draft sequencing of Paenibacilllus sp. S3N08.</title>
        <authorList>
            <person name="Kim D.-U."/>
        </authorList>
    </citation>
    <scope>NUCLEOTIDE SEQUENCE</scope>
    <source>
        <strain evidence="2">S3N08</strain>
    </source>
</reference>
<sequence>MDFIAAFLQERWYIIVAAIIILFIVVRIVKTVIKWVIVLAIVAGLYFYGASYKDQLINMGASVGASVTTEVKNQAAKIVSSEMKDAQYKQNPDGSYTVTTKSLRVDGKPGASEVNVTFMNQTFTMKLDDIIKALIDQAKANTAA</sequence>
<accession>A0ABX0J6E3</accession>
<keyword evidence="3" id="KW-1185">Reference proteome</keyword>
<protein>
    <submittedName>
        <fullName evidence="2">Uncharacterized protein</fullName>
    </submittedName>
</protein>
<evidence type="ECO:0000256" key="1">
    <source>
        <dbReference type="SAM" id="Phobius"/>
    </source>
</evidence>
<evidence type="ECO:0000313" key="3">
    <source>
        <dbReference type="Proteomes" id="UP001165962"/>
    </source>
</evidence>
<gene>
    <name evidence="2" type="ORF">G9U52_11215</name>
</gene>
<feature type="transmembrane region" description="Helical" evidence="1">
    <location>
        <begin position="12"/>
        <end position="29"/>
    </location>
</feature>
<dbReference type="Proteomes" id="UP001165962">
    <property type="component" value="Unassembled WGS sequence"/>
</dbReference>
<keyword evidence="1" id="KW-0472">Membrane</keyword>
<organism evidence="2 3">
    <name type="scientific">Paenibacillus agricola</name>
    <dbReference type="NCBI Taxonomy" id="2716264"/>
    <lineage>
        <taxon>Bacteria</taxon>
        <taxon>Bacillati</taxon>
        <taxon>Bacillota</taxon>
        <taxon>Bacilli</taxon>
        <taxon>Bacillales</taxon>
        <taxon>Paenibacillaceae</taxon>
        <taxon>Paenibacillus</taxon>
    </lineage>
</organism>
<keyword evidence="1" id="KW-1133">Transmembrane helix</keyword>
<evidence type="ECO:0000313" key="2">
    <source>
        <dbReference type="EMBL" id="NHN30403.1"/>
    </source>
</evidence>
<feature type="transmembrane region" description="Helical" evidence="1">
    <location>
        <begin position="35"/>
        <end position="52"/>
    </location>
</feature>
<proteinExistence type="predicted"/>
<dbReference type="EMBL" id="JAAOIW010000003">
    <property type="protein sequence ID" value="NHN30403.1"/>
    <property type="molecule type" value="Genomic_DNA"/>
</dbReference>